<sequence length="50" mass="5750">MLTLSSFSSARLECGYQSFRNVHSKWINPEISECFVDACLFSVPNRMCMI</sequence>
<name>Q5BT67_SCHJA</name>
<dbReference type="AlphaFoldDB" id="Q5BT67"/>
<proteinExistence type="evidence at transcript level"/>
<accession>Q5BT67</accession>
<reference evidence="1" key="1">
    <citation type="submission" date="2005-01" db="EMBL/GenBank/DDBJ databases">
        <authorList>
            <person name="Han Z."/>
        </authorList>
    </citation>
    <scope>NUCLEOTIDE SEQUENCE</scope>
</reference>
<reference evidence="1" key="2">
    <citation type="journal article" date="2006" name="PLoS Pathog.">
        <title>New perspectives on host-parasite interplay by comparative transcriptomic and proteomic analyses of Schistosoma japonicum.</title>
        <authorList>
            <person name="Liu F."/>
            <person name="Lu J."/>
            <person name="Hu W."/>
            <person name="Wang S.Y."/>
            <person name="Cui S.J."/>
            <person name="Chi M."/>
            <person name="Yan Q."/>
            <person name="Wang X.R."/>
            <person name="Song H.D."/>
            <person name="Xu X.N."/>
            <person name="Wang J.J."/>
            <person name="Zhang X.L."/>
            <person name="Zhang X."/>
            <person name="Wang Z.Q."/>
            <person name="Xue C.L."/>
            <person name="Brindley P.J."/>
            <person name="McManus D.P."/>
            <person name="Yang P.Y."/>
            <person name="Feng Z."/>
            <person name="Chen Z."/>
            <person name="Han Z.G."/>
        </authorList>
    </citation>
    <scope>NUCLEOTIDE SEQUENCE</scope>
</reference>
<protein>
    <submittedName>
        <fullName evidence="1">SJCHGC02623 protein</fullName>
    </submittedName>
</protein>
<evidence type="ECO:0000313" key="1">
    <source>
        <dbReference type="EMBL" id="AAX30268.2"/>
    </source>
</evidence>
<dbReference type="EMBL" id="AY915047">
    <property type="protein sequence ID" value="AAX30268.2"/>
    <property type="molecule type" value="mRNA"/>
</dbReference>
<organism evidence="1">
    <name type="scientific">Schistosoma japonicum</name>
    <name type="common">Blood fluke</name>
    <dbReference type="NCBI Taxonomy" id="6182"/>
    <lineage>
        <taxon>Eukaryota</taxon>
        <taxon>Metazoa</taxon>
        <taxon>Spiralia</taxon>
        <taxon>Lophotrochozoa</taxon>
        <taxon>Platyhelminthes</taxon>
        <taxon>Trematoda</taxon>
        <taxon>Digenea</taxon>
        <taxon>Strigeidida</taxon>
        <taxon>Schistosomatoidea</taxon>
        <taxon>Schistosomatidae</taxon>
        <taxon>Schistosoma</taxon>
    </lineage>
</organism>